<keyword evidence="3" id="KW-0520">NAD</keyword>
<evidence type="ECO:0000259" key="4">
    <source>
        <dbReference type="Pfam" id="PF02826"/>
    </source>
</evidence>
<dbReference type="Proteomes" id="UP000535437">
    <property type="component" value="Unassembled WGS sequence"/>
</dbReference>
<comment type="caution">
    <text evidence="5">The sequence shown here is derived from an EMBL/GenBank/DDBJ whole genome shotgun (WGS) entry which is preliminary data.</text>
</comment>
<evidence type="ECO:0000313" key="5">
    <source>
        <dbReference type="EMBL" id="NYJ78357.1"/>
    </source>
</evidence>
<dbReference type="EMBL" id="JACCFY010000001">
    <property type="protein sequence ID" value="NYJ78357.1"/>
    <property type="molecule type" value="Genomic_DNA"/>
</dbReference>
<dbReference type="PROSITE" id="PS00671">
    <property type="entry name" value="D_2_HYDROXYACID_DH_3"/>
    <property type="match status" value="1"/>
</dbReference>
<name>A0A7Z0GM01_9MICC</name>
<dbReference type="InterPro" id="IPR050418">
    <property type="entry name" value="D-iso_2-hydroxyacid_DH_PdxB"/>
</dbReference>
<dbReference type="RefSeq" id="WP_179541707.1">
    <property type="nucleotide sequence ID" value="NZ_BAAALL010000006.1"/>
</dbReference>
<protein>
    <submittedName>
        <fullName evidence="5">D-3-phosphoglycerate dehydrogenase</fullName>
        <ecNumber evidence="5">1.1.1.95</ecNumber>
    </submittedName>
</protein>
<comment type="similarity">
    <text evidence="1">Belongs to the D-isomer specific 2-hydroxyacid dehydrogenase family.</text>
</comment>
<dbReference type="PANTHER" id="PTHR43761">
    <property type="entry name" value="D-ISOMER SPECIFIC 2-HYDROXYACID DEHYDROGENASE FAMILY PROTEIN (AFU_ORTHOLOGUE AFUA_1G13630)"/>
    <property type="match status" value="1"/>
</dbReference>
<proteinExistence type="inferred from homology"/>
<accession>A0A7Z0GM01</accession>
<dbReference type="InterPro" id="IPR029753">
    <property type="entry name" value="D-isomer_DH_CS"/>
</dbReference>
<reference evidence="5 6" key="1">
    <citation type="submission" date="2020-07" db="EMBL/GenBank/DDBJ databases">
        <title>Sequencing the genomes of 1000 actinobacteria strains.</title>
        <authorList>
            <person name="Klenk H.-P."/>
        </authorList>
    </citation>
    <scope>NUCLEOTIDE SEQUENCE [LARGE SCALE GENOMIC DNA]</scope>
    <source>
        <strain evidence="5 6">DSM 15475</strain>
    </source>
</reference>
<keyword evidence="6" id="KW-1185">Reference proteome</keyword>
<dbReference type="AlphaFoldDB" id="A0A7Z0GM01"/>
<gene>
    <name evidence="5" type="ORF">HNR09_001768</name>
</gene>
<dbReference type="GO" id="GO:0051287">
    <property type="term" value="F:NAD binding"/>
    <property type="evidence" value="ECO:0007669"/>
    <property type="project" value="InterPro"/>
</dbReference>
<dbReference type="SUPFAM" id="SSF52283">
    <property type="entry name" value="Formate/glycerate dehydrogenase catalytic domain-like"/>
    <property type="match status" value="1"/>
</dbReference>
<feature type="domain" description="D-isomer specific 2-hydroxyacid dehydrogenase NAD-binding" evidence="4">
    <location>
        <begin position="125"/>
        <end position="300"/>
    </location>
</feature>
<evidence type="ECO:0000256" key="2">
    <source>
        <dbReference type="ARBA" id="ARBA00023002"/>
    </source>
</evidence>
<dbReference type="SUPFAM" id="SSF51735">
    <property type="entry name" value="NAD(P)-binding Rossmann-fold domains"/>
    <property type="match status" value="1"/>
</dbReference>
<dbReference type="PROSITE" id="PS00670">
    <property type="entry name" value="D_2_HYDROXYACID_DH_2"/>
    <property type="match status" value="1"/>
</dbReference>
<dbReference type="InterPro" id="IPR006140">
    <property type="entry name" value="D-isomer_DH_NAD-bd"/>
</dbReference>
<evidence type="ECO:0000313" key="6">
    <source>
        <dbReference type="Proteomes" id="UP000535437"/>
    </source>
</evidence>
<dbReference type="InterPro" id="IPR036291">
    <property type="entry name" value="NAD(P)-bd_dom_sf"/>
</dbReference>
<evidence type="ECO:0000256" key="3">
    <source>
        <dbReference type="ARBA" id="ARBA00023027"/>
    </source>
</evidence>
<keyword evidence="2 5" id="KW-0560">Oxidoreductase</keyword>
<dbReference type="Pfam" id="PF02826">
    <property type="entry name" value="2-Hacid_dh_C"/>
    <property type="match status" value="1"/>
</dbReference>
<dbReference type="PANTHER" id="PTHR43761:SF1">
    <property type="entry name" value="D-ISOMER SPECIFIC 2-HYDROXYACID DEHYDROGENASE CATALYTIC DOMAIN-CONTAINING PROTEIN-RELATED"/>
    <property type="match status" value="1"/>
</dbReference>
<dbReference type="GO" id="GO:0004617">
    <property type="term" value="F:phosphoglycerate dehydrogenase activity"/>
    <property type="evidence" value="ECO:0007669"/>
    <property type="project" value="UniProtKB-EC"/>
</dbReference>
<evidence type="ECO:0000256" key="1">
    <source>
        <dbReference type="ARBA" id="ARBA00005854"/>
    </source>
</evidence>
<dbReference type="EC" id="1.1.1.95" evidence="5"/>
<sequence length="324" mass="34295">MSPEPARRDTRPVVLFSDRTDVDLEPAQRLLAAHGFDSLVAELPVSHDAEDPARLLSARARGAVGLVVGYARISSRILEALPELRVIATTSAGTEMVDVVATQARGIPVIPLRDAATEEVATHSLALMLAVERQLPRATDIVGRGLWTEALTVGAPTSPRRLSGLTLGLLGHGRIARRLTTMAAPLVREVIAHDPRNVGEGATAVSLEELLRRSDILSLHVPLTDGTRGIIGADALASLPTGAVLINCSRGELVDEAALLEALDSGRLRGAGLDVLHGEPPAPAAPLRHHPAVIRTPHVAYWSADSLLSYGLDPARAVIELLRT</sequence>
<organism evidence="5 6">
    <name type="scientific">Nesterenkonia xinjiangensis</name>
    <dbReference type="NCBI Taxonomy" id="225327"/>
    <lineage>
        <taxon>Bacteria</taxon>
        <taxon>Bacillati</taxon>
        <taxon>Actinomycetota</taxon>
        <taxon>Actinomycetes</taxon>
        <taxon>Micrococcales</taxon>
        <taxon>Micrococcaceae</taxon>
        <taxon>Nesterenkonia</taxon>
    </lineage>
</organism>
<dbReference type="Gene3D" id="3.40.50.720">
    <property type="entry name" value="NAD(P)-binding Rossmann-like Domain"/>
    <property type="match status" value="2"/>
</dbReference>